<dbReference type="FunFam" id="3.80.10.10:FF:002837">
    <property type="entry name" value="Probable inactive receptor kinase At5g67200"/>
    <property type="match status" value="1"/>
</dbReference>
<keyword evidence="6" id="KW-0677">Repeat</keyword>
<feature type="compositionally biased region" description="Polar residues" evidence="9">
    <location>
        <begin position="84"/>
        <end position="101"/>
    </location>
</feature>
<feature type="region of interest" description="Disordered" evidence="9">
    <location>
        <begin position="375"/>
        <end position="404"/>
    </location>
</feature>
<dbReference type="Gene3D" id="1.10.510.10">
    <property type="entry name" value="Transferase(Phosphotransferase) domain 1"/>
    <property type="match status" value="1"/>
</dbReference>
<feature type="region of interest" description="Disordered" evidence="9">
    <location>
        <begin position="74"/>
        <end position="102"/>
    </location>
</feature>
<accession>A0AAW2MQ45</accession>
<feature type="compositionally biased region" description="Basic and acidic residues" evidence="9">
    <location>
        <begin position="440"/>
        <end position="452"/>
    </location>
</feature>
<feature type="compositionally biased region" description="Basic and acidic residues" evidence="9">
    <location>
        <begin position="483"/>
        <end position="496"/>
    </location>
</feature>
<keyword evidence="4 10" id="KW-0812">Transmembrane</keyword>
<dbReference type="InterPro" id="IPR000719">
    <property type="entry name" value="Prot_kinase_dom"/>
</dbReference>
<dbReference type="Pfam" id="PF07714">
    <property type="entry name" value="PK_Tyr_Ser-Thr"/>
    <property type="match status" value="1"/>
</dbReference>
<keyword evidence="12" id="KW-0418">Kinase</keyword>
<dbReference type="InterPro" id="IPR032675">
    <property type="entry name" value="LRR_dom_sf"/>
</dbReference>
<evidence type="ECO:0000256" key="4">
    <source>
        <dbReference type="ARBA" id="ARBA00022692"/>
    </source>
</evidence>
<evidence type="ECO:0000256" key="5">
    <source>
        <dbReference type="ARBA" id="ARBA00022729"/>
    </source>
</evidence>
<evidence type="ECO:0000259" key="11">
    <source>
        <dbReference type="PROSITE" id="PS50011"/>
    </source>
</evidence>
<dbReference type="PANTHER" id="PTHR48007">
    <property type="entry name" value="LEUCINE-RICH REPEAT RECEPTOR-LIKE PROTEIN KINASE PXC1"/>
    <property type="match status" value="1"/>
</dbReference>
<dbReference type="SUPFAM" id="SSF56112">
    <property type="entry name" value="Protein kinase-like (PK-like)"/>
    <property type="match status" value="1"/>
</dbReference>
<feature type="compositionally biased region" description="Polar residues" evidence="9">
    <location>
        <begin position="388"/>
        <end position="397"/>
    </location>
</feature>
<dbReference type="GO" id="GO:0016020">
    <property type="term" value="C:membrane"/>
    <property type="evidence" value="ECO:0007669"/>
    <property type="project" value="UniProtKB-SubCell"/>
</dbReference>
<dbReference type="EMBL" id="JACGWM010000013">
    <property type="protein sequence ID" value="KAL0332201.1"/>
    <property type="molecule type" value="Genomic_DNA"/>
</dbReference>
<keyword evidence="7 10" id="KW-1133">Transmembrane helix</keyword>
<feature type="region of interest" description="Disordered" evidence="9">
    <location>
        <begin position="440"/>
        <end position="502"/>
    </location>
</feature>
<evidence type="ECO:0000256" key="3">
    <source>
        <dbReference type="ARBA" id="ARBA00022614"/>
    </source>
</evidence>
<dbReference type="Gene3D" id="3.80.10.10">
    <property type="entry name" value="Ribonuclease Inhibitor"/>
    <property type="match status" value="2"/>
</dbReference>
<keyword evidence="3" id="KW-0433">Leucine-rich repeat</keyword>
<comment type="subcellular location">
    <subcellularLocation>
        <location evidence="1">Membrane</location>
        <topology evidence="1">Single-pass membrane protein</topology>
    </subcellularLocation>
</comment>
<dbReference type="FunFam" id="3.80.10.10:FF:000722">
    <property type="entry name" value="Leucine-rich repeat receptor-like protein kinase"/>
    <property type="match status" value="1"/>
</dbReference>
<dbReference type="Gene3D" id="3.30.200.20">
    <property type="entry name" value="Phosphorylase Kinase, domain 1"/>
    <property type="match status" value="1"/>
</dbReference>
<proteinExistence type="predicted"/>
<reference evidence="12" key="2">
    <citation type="journal article" date="2024" name="Plant">
        <title>Genomic evolution and insights into agronomic trait innovations of Sesamum species.</title>
        <authorList>
            <person name="Miao H."/>
            <person name="Wang L."/>
            <person name="Qu L."/>
            <person name="Liu H."/>
            <person name="Sun Y."/>
            <person name="Le M."/>
            <person name="Wang Q."/>
            <person name="Wei S."/>
            <person name="Zheng Y."/>
            <person name="Lin W."/>
            <person name="Duan Y."/>
            <person name="Cao H."/>
            <person name="Xiong S."/>
            <person name="Wang X."/>
            <person name="Wei L."/>
            <person name="Li C."/>
            <person name="Ma Q."/>
            <person name="Ju M."/>
            <person name="Zhao R."/>
            <person name="Li G."/>
            <person name="Mu C."/>
            <person name="Tian Q."/>
            <person name="Mei H."/>
            <person name="Zhang T."/>
            <person name="Gao T."/>
            <person name="Zhang H."/>
        </authorList>
    </citation>
    <scope>NUCLEOTIDE SEQUENCE</scope>
    <source>
        <strain evidence="12">KEN8</strain>
    </source>
</reference>
<feature type="domain" description="Protein kinase" evidence="11">
    <location>
        <begin position="522"/>
        <end position="840"/>
    </location>
</feature>
<dbReference type="InterPro" id="IPR001245">
    <property type="entry name" value="Ser-Thr/Tyr_kinase_cat_dom"/>
</dbReference>
<feature type="transmembrane region" description="Helical" evidence="10">
    <location>
        <begin position="133"/>
        <end position="156"/>
    </location>
</feature>
<dbReference type="SUPFAM" id="SSF52058">
    <property type="entry name" value="L domain-like"/>
    <property type="match status" value="1"/>
</dbReference>
<keyword evidence="5" id="KW-0732">Signal</keyword>
<dbReference type="AlphaFoldDB" id="A0AAW2MQ45"/>
<organism evidence="12">
    <name type="scientific">Sesamum calycinum</name>
    <dbReference type="NCBI Taxonomy" id="2727403"/>
    <lineage>
        <taxon>Eukaryota</taxon>
        <taxon>Viridiplantae</taxon>
        <taxon>Streptophyta</taxon>
        <taxon>Embryophyta</taxon>
        <taxon>Tracheophyta</taxon>
        <taxon>Spermatophyta</taxon>
        <taxon>Magnoliopsida</taxon>
        <taxon>eudicotyledons</taxon>
        <taxon>Gunneridae</taxon>
        <taxon>Pentapetalae</taxon>
        <taxon>asterids</taxon>
        <taxon>lamiids</taxon>
        <taxon>Lamiales</taxon>
        <taxon>Pedaliaceae</taxon>
        <taxon>Sesamum</taxon>
    </lineage>
</organism>
<feature type="transmembrane region" description="Helical" evidence="10">
    <location>
        <begin position="411"/>
        <end position="435"/>
    </location>
</feature>
<keyword evidence="12" id="KW-0808">Transferase</keyword>
<evidence type="ECO:0000256" key="7">
    <source>
        <dbReference type="ARBA" id="ARBA00022989"/>
    </source>
</evidence>
<dbReference type="GO" id="GO:0004672">
    <property type="term" value="F:protein kinase activity"/>
    <property type="evidence" value="ECO:0007669"/>
    <property type="project" value="InterPro"/>
</dbReference>
<sequence length="854" mass="95064">MHNNVFKLIEKCYHIWNISKFQLRRHQVRECCKKTARLPKQKPVFQTPLPLSRDIFDSLFSVSASCSAIPTTTTTIFPPPHHSATATPSQTPNASQSQPPSAHNHPFFKYNSLLLVRTDSENTRQITTMLQNLCYLLCVVFVLSFSATTICIGGDADSMTSLPVDAVALLAFKSEADLDNKLLYTTNERFDYCQWRGVKCAQGRVVRYVVQSFGLRGTVPSATLSRLDQLRVLSLQNNSLFGPLPDFSPLINLKTVFLDHNYFSGSFPLSILSLHRLLLLDLSHNNFTGFLPENLTALDRLGYLRLDSNRFYGPIPPLNQTTLEVFNVSNNNLTGPVPVTPTLKKFKIFSFMYNPYLCGEIINKPCHDSPFFNSSSGGATAPSPPTPLLQNAQSQRGLSDGSHAKKHHKNVGLILGFITGVLILTAAVLSLVALIRKKREESEERQQLEGKVDTNFTEETTKTKSPKDTTFLPLPAENANPHENPESKKLKSDPQQKRLTKSGNLVFCSGEEGLYTLEQLMRASAELLGRGTIGTTYKAVMANSLIVSVKRLDACKTAITSAEEFEQHMETVGVLRHPNLVPVRAYFQAKQERLIIFDYQPNGSLFSLIHGEFLNKLEVLFLPVSVFLVMAGGVGEVVDWRVWGPVDEMCDGERGWITFLFLSVDGSRSARAKPLHWTSCLKIAEDVAQGLAYIHQASKLVHGNLKSSNVLLGSDFEACITDYCLAVLADTSSDDDPDFAGYRAPEIRKSARRATPKSDVYAFGVLLLELLTGKPPSQHPFLAPPDMPDWVRAMRDDDSEDDMRLRMLVEVASICSLTSPEQRPTMWQVLKMITNIKEIMDDSSREAHGHGGYS</sequence>
<protein>
    <submittedName>
        <fullName evidence="12">Inactive receptor kinase</fullName>
    </submittedName>
</protein>
<reference evidence="12" key="1">
    <citation type="submission" date="2020-06" db="EMBL/GenBank/DDBJ databases">
        <authorList>
            <person name="Li T."/>
            <person name="Hu X."/>
            <person name="Zhang T."/>
            <person name="Song X."/>
            <person name="Zhang H."/>
            <person name="Dai N."/>
            <person name="Sheng W."/>
            <person name="Hou X."/>
            <person name="Wei L."/>
        </authorList>
    </citation>
    <scope>NUCLEOTIDE SEQUENCE</scope>
    <source>
        <strain evidence="12">KEN8</strain>
        <tissue evidence="12">Leaf</tissue>
    </source>
</reference>
<gene>
    <name evidence="12" type="ORF">Scaly_2121600</name>
</gene>
<evidence type="ECO:0000256" key="2">
    <source>
        <dbReference type="ARBA" id="ARBA00022553"/>
    </source>
</evidence>
<keyword evidence="2" id="KW-0597">Phosphoprotein</keyword>
<evidence type="ECO:0000313" key="12">
    <source>
        <dbReference type="EMBL" id="KAL0332201.1"/>
    </source>
</evidence>
<comment type="caution">
    <text evidence="12">The sequence shown here is derived from an EMBL/GenBank/DDBJ whole genome shotgun (WGS) entry which is preliminary data.</text>
</comment>
<dbReference type="Pfam" id="PF00560">
    <property type="entry name" value="LRR_1"/>
    <property type="match status" value="1"/>
</dbReference>
<keyword evidence="8 10" id="KW-0472">Membrane</keyword>
<evidence type="ECO:0000256" key="10">
    <source>
        <dbReference type="SAM" id="Phobius"/>
    </source>
</evidence>
<dbReference type="InterPro" id="IPR001611">
    <property type="entry name" value="Leu-rich_rpt"/>
</dbReference>
<evidence type="ECO:0000256" key="1">
    <source>
        <dbReference type="ARBA" id="ARBA00004167"/>
    </source>
</evidence>
<dbReference type="InterPro" id="IPR011009">
    <property type="entry name" value="Kinase-like_dom_sf"/>
</dbReference>
<keyword evidence="12" id="KW-0675">Receptor</keyword>
<dbReference type="PANTHER" id="PTHR48007:SF50">
    <property type="entry name" value="PROTEIN KINASE DOMAIN-CONTAINING PROTEIN"/>
    <property type="match status" value="1"/>
</dbReference>
<dbReference type="PROSITE" id="PS50011">
    <property type="entry name" value="PROTEIN_KINASE_DOM"/>
    <property type="match status" value="1"/>
</dbReference>
<evidence type="ECO:0000256" key="8">
    <source>
        <dbReference type="ARBA" id="ARBA00023136"/>
    </source>
</evidence>
<dbReference type="InterPro" id="IPR046959">
    <property type="entry name" value="PRK1-6/SRF4-like"/>
</dbReference>
<evidence type="ECO:0000256" key="6">
    <source>
        <dbReference type="ARBA" id="ARBA00022737"/>
    </source>
</evidence>
<evidence type="ECO:0000256" key="9">
    <source>
        <dbReference type="SAM" id="MobiDB-lite"/>
    </source>
</evidence>
<name>A0AAW2MQ45_9LAMI</name>
<dbReference type="GO" id="GO:0005524">
    <property type="term" value="F:ATP binding"/>
    <property type="evidence" value="ECO:0007669"/>
    <property type="project" value="InterPro"/>
</dbReference>